<dbReference type="InterPro" id="IPR022765">
    <property type="entry name" value="Dna2/Cas4_DUF83"/>
</dbReference>
<evidence type="ECO:0000259" key="1">
    <source>
        <dbReference type="Pfam" id="PF01930"/>
    </source>
</evidence>
<accession>A0ABZ3J2Z1</accession>
<feature type="domain" description="DUF83" evidence="1">
    <location>
        <begin position="47"/>
        <end position="152"/>
    </location>
</feature>
<keyword evidence="3" id="KW-1185">Reference proteome</keyword>
<gene>
    <name evidence="2" type="ORF">SPACI_024820</name>
</gene>
<evidence type="ECO:0000313" key="2">
    <source>
        <dbReference type="EMBL" id="XFO72430.1"/>
    </source>
</evidence>
<name>A0ABZ3J2Z1_SPOA4</name>
<organism evidence="2 3">
    <name type="scientific">Sporomusa acidovorans (strain ATCC 49682 / DSM 3132 / Mol)</name>
    <dbReference type="NCBI Taxonomy" id="1123286"/>
    <lineage>
        <taxon>Bacteria</taxon>
        <taxon>Bacillati</taxon>
        <taxon>Bacillota</taxon>
        <taxon>Negativicutes</taxon>
        <taxon>Selenomonadales</taxon>
        <taxon>Sporomusaceae</taxon>
        <taxon>Sporomusa</taxon>
    </lineage>
</organism>
<dbReference type="Gene3D" id="3.90.320.10">
    <property type="match status" value="1"/>
</dbReference>
<dbReference type="Proteomes" id="UP000216052">
    <property type="component" value="Chromosome"/>
</dbReference>
<sequence>MLLLLGCVLAFVFYYWFHSRRTANLSVYLTDHYMRINEPIPICGAPDAVWIDRNGVLIVGDYKSRMSGQVQDSDIIQLSVYKVLLEHTQRRTVSNKGYLHFKNGRRVCVKLLAEKEIIAIYKQYQKIINGELKARCTNQNGYCQYCSYLDIC</sequence>
<proteinExistence type="predicted"/>
<reference evidence="2" key="1">
    <citation type="submission" date="2024-05" db="EMBL/GenBank/DDBJ databases">
        <title>Isolation and characterization of Sporomusa carbonis sp. nov., a carboxydotrophic hydrogenogen in the genus of Sporomusa isolated from a charcoal burning pile.</title>
        <authorList>
            <person name="Boeer T."/>
            <person name="Rosenbaum F."/>
            <person name="Eysell L."/>
            <person name="Mueller V."/>
            <person name="Daniel R."/>
            <person name="Poehlein A."/>
        </authorList>
    </citation>
    <scope>NUCLEOTIDE SEQUENCE [LARGE SCALE GENOMIC DNA]</scope>
    <source>
        <strain evidence="2">DSM 3132</strain>
    </source>
</reference>
<protein>
    <recommendedName>
        <fullName evidence="1">DUF83 domain-containing protein</fullName>
    </recommendedName>
</protein>
<dbReference type="RefSeq" id="WP_093797328.1">
    <property type="nucleotide sequence ID" value="NZ_CP155571.1"/>
</dbReference>
<dbReference type="InterPro" id="IPR011604">
    <property type="entry name" value="PDDEXK-like_dom_sf"/>
</dbReference>
<dbReference type="Pfam" id="PF01930">
    <property type="entry name" value="Cas_Cas4"/>
    <property type="match status" value="1"/>
</dbReference>
<evidence type="ECO:0000313" key="3">
    <source>
        <dbReference type="Proteomes" id="UP000216052"/>
    </source>
</evidence>
<dbReference type="EMBL" id="CP155571">
    <property type="protein sequence ID" value="XFO72430.1"/>
    <property type="molecule type" value="Genomic_DNA"/>
</dbReference>